<evidence type="ECO:0000256" key="3">
    <source>
        <dbReference type="SAM" id="MobiDB-lite"/>
    </source>
</evidence>
<dbReference type="Gene3D" id="1.10.10.10">
    <property type="entry name" value="Winged helix-like DNA-binding domain superfamily/Winged helix DNA-binding domain"/>
    <property type="match status" value="1"/>
</dbReference>
<proteinExistence type="predicted"/>
<dbReference type="PROSITE" id="PS50961">
    <property type="entry name" value="HTH_LA"/>
    <property type="match status" value="1"/>
</dbReference>
<dbReference type="InterPro" id="IPR006630">
    <property type="entry name" value="La_HTH"/>
</dbReference>
<keyword evidence="1 2" id="KW-0694">RNA-binding</keyword>
<dbReference type="SMART" id="SM00715">
    <property type="entry name" value="LA"/>
    <property type="match status" value="1"/>
</dbReference>
<feature type="domain" description="HTH La-type RNA-binding" evidence="4">
    <location>
        <begin position="231"/>
        <end position="320"/>
    </location>
</feature>
<dbReference type="CDD" id="cd07323">
    <property type="entry name" value="LAM"/>
    <property type="match status" value="1"/>
</dbReference>
<gene>
    <name evidence="6" type="primary">LOC104767083</name>
</gene>
<dbReference type="InterPro" id="IPR036388">
    <property type="entry name" value="WH-like_DNA-bd_sf"/>
</dbReference>
<dbReference type="Pfam" id="PF05383">
    <property type="entry name" value="La"/>
    <property type="match status" value="1"/>
</dbReference>
<dbReference type="Proteomes" id="UP000694864">
    <property type="component" value="Chromosome 19"/>
</dbReference>
<feature type="region of interest" description="Disordered" evidence="3">
    <location>
        <begin position="126"/>
        <end position="174"/>
    </location>
</feature>
<dbReference type="PANTHER" id="PTHR22792:SF139">
    <property type="entry name" value="HTH LA-TYPE RNA-BINDING DOMAIN-CONTAINING PROTEIN"/>
    <property type="match status" value="1"/>
</dbReference>
<dbReference type="SUPFAM" id="SSF46785">
    <property type="entry name" value="Winged helix' DNA-binding domain"/>
    <property type="match status" value="1"/>
</dbReference>
<reference evidence="6" key="2">
    <citation type="submission" date="2025-08" db="UniProtKB">
        <authorList>
            <consortium name="RefSeq"/>
        </authorList>
    </citation>
    <scope>IDENTIFICATION</scope>
    <source>
        <tissue evidence="6">Leaf</tissue>
    </source>
</reference>
<dbReference type="GeneID" id="104767083"/>
<sequence>MDHVERKHAWNMSSNGDSVIKPALEVLSWPTLSETNKAYSNKSSSDSLISMSDTSEPSVTYESLRQNILATELLNSTYELLSRQINTYVPANSVVVQPSGQSSSGLPKCPLSYSFPRGQDQRNEIASQSHGGTQNQHQWNPYKNQNGNHHHHQRHGGLCSHGHWNQNSNGRDGITQAPRGIPEFVIHAPTTPMAPVLAYMLPAHQPFYQFGRPMSIYDSTPLQMNNPSSSRIPQTSLETRIRNQVHYYFSEENLMTDNFMRMHMNNDGFVHIQFIAGFNKLKALTSNLQLIMDALQDSHIVELKGYEIRSRHMWKKYVMPLHLRVPFVPILEDEMAGKVQNLSLKQKVYEIGSSSSNQKGDK</sequence>
<dbReference type="PANTHER" id="PTHR22792">
    <property type="entry name" value="LUPUS LA PROTEIN-RELATED"/>
    <property type="match status" value="1"/>
</dbReference>
<evidence type="ECO:0000313" key="5">
    <source>
        <dbReference type="Proteomes" id="UP000694864"/>
    </source>
</evidence>
<evidence type="ECO:0000256" key="2">
    <source>
        <dbReference type="PROSITE-ProRule" id="PRU00332"/>
    </source>
</evidence>
<accession>A0ABM0XQJ8</accession>
<keyword evidence="5" id="KW-1185">Reference proteome</keyword>
<reference evidence="5" key="1">
    <citation type="journal article" date="2014" name="Nat. Commun.">
        <title>The emerging biofuel crop Camelina sativa retains a highly undifferentiated hexaploid genome structure.</title>
        <authorList>
            <person name="Kagale S."/>
            <person name="Koh C."/>
            <person name="Nixon J."/>
            <person name="Bollina V."/>
            <person name="Clarke W.E."/>
            <person name="Tuteja R."/>
            <person name="Spillane C."/>
            <person name="Robinson S.J."/>
            <person name="Links M.G."/>
            <person name="Clarke C."/>
            <person name="Higgins E.E."/>
            <person name="Huebert T."/>
            <person name="Sharpe A.G."/>
            <person name="Parkin I.A."/>
        </authorList>
    </citation>
    <scope>NUCLEOTIDE SEQUENCE [LARGE SCALE GENOMIC DNA]</scope>
    <source>
        <strain evidence="5">cv. DH55</strain>
    </source>
</reference>
<protein>
    <submittedName>
        <fullName evidence="6">La-related protein 1C-like</fullName>
    </submittedName>
</protein>
<name>A0ABM0XQJ8_CAMSA</name>
<dbReference type="InterPro" id="IPR036390">
    <property type="entry name" value="WH_DNA-bd_sf"/>
</dbReference>
<feature type="compositionally biased region" description="Polar residues" evidence="3">
    <location>
        <begin position="126"/>
        <end position="143"/>
    </location>
</feature>
<organism evidence="5 6">
    <name type="scientific">Camelina sativa</name>
    <name type="common">False flax</name>
    <name type="synonym">Myagrum sativum</name>
    <dbReference type="NCBI Taxonomy" id="90675"/>
    <lineage>
        <taxon>Eukaryota</taxon>
        <taxon>Viridiplantae</taxon>
        <taxon>Streptophyta</taxon>
        <taxon>Embryophyta</taxon>
        <taxon>Tracheophyta</taxon>
        <taxon>Spermatophyta</taxon>
        <taxon>Magnoliopsida</taxon>
        <taxon>eudicotyledons</taxon>
        <taxon>Gunneridae</taxon>
        <taxon>Pentapetalae</taxon>
        <taxon>rosids</taxon>
        <taxon>malvids</taxon>
        <taxon>Brassicales</taxon>
        <taxon>Brassicaceae</taxon>
        <taxon>Camelineae</taxon>
        <taxon>Camelina</taxon>
    </lineage>
</organism>
<evidence type="ECO:0000259" key="4">
    <source>
        <dbReference type="PROSITE" id="PS50961"/>
    </source>
</evidence>
<evidence type="ECO:0000256" key="1">
    <source>
        <dbReference type="ARBA" id="ARBA00022884"/>
    </source>
</evidence>
<dbReference type="RefSeq" id="XP_010489409.1">
    <property type="nucleotide sequence ID" value="XM_010491107.2"/>
</dbReference>
<dbReference type="InterPro" id="IPR045180">
    <property type="entry name" value="La_dom_prot"/>
</dbReference>
<evidence type="ECO:0000313" key="6">
    <source>
        <dbReference type="RefSeq" id="XP_010489409.1"/>
    </source>
</evidence>